<reference evidence="2 3" key="1">
    <citation type="submission" date="2021-06" db="EMBL/GenBank/DDBJ databases">
        <authorList>
            <person name="Palmer J.M."/>
        </authorList>
    </citation>
    <scope>NUCLEOTIDE SEQUENCE [LARGE SCALE GENOMIC DNA]</scope>
    <source>
        <strain evidence="2 3">MEX-2019</strain>
        <tissue evidence="2">Muscle</tissue>
    </source>
</reference>
<sequence>KQPLSKRISPSAWKRRPGPHCKSSWVHVQVARATPQHRGHSRSRTCLCRTVQPGQLKAVPHSYRG</sequence>
<evidence type="ECO:0000313" key="2">
    <source>
        <dbReference type="EMBL" id="KAK5606330.1"/>
    </source>
</evidence>
<protein>
    <submittedName>
        <fullName evidence="2">Uncharacterized protein</fullName>
    </submittedName>
</protein>
<gene>
    <name evidence="2" type="ORF">CRENBAI_023245</name>
</gene>
<feature type="non-terminal residue" evidence="2">
    <location>
        <position position="1"/>
    </location>
</feature>
<keyword evidence="3" id="KW-1185">Reference proteome</keyword>
<dbReference type="AlphaFoldDB" id="A0AAV9RCD4"/>
<feature type="region of interest" description="Disordered" evidence="1">
    <location>
        <begin position="1"/>
        <end position="21"/>
    </location>
</feature>
<proteinExistence type="predicted"/>
<comment type="caution">
    <text evidence="2">The sequence shown here is derived from an EMBL/GenBank/DDBJ whole genome shotgun (WGS) entry which is preliminary data.</text>
</comment>
<accession>A0AAV9RCD4</accession>
<name>A0AAV9RCD4_9TELE</name>
<organism evidence="2 3">
    <name type="scientific">Crenichthys baileyi</name>
    <name type="common">White River springfish</name>
    <dbReference type="NCBI Taxonomy" id="28760"/>
    <lineage>
        <taxon>Eukaryota</taxon>
        <taxon>Metazoa</taxon>
        <taxon>Chordata</taxon>
        <taxon>Craniata</taxon>
        <taxon>Vertebrata</taxon>
        <taxon>Euteleostomi</taxon>
        <taxon>Actinopterygii</taxon>
        <taxon>Neopterygii</taxon>
        <taxon>Teleostei</taxon>
        <taxon>Neoteleostei</taxon>
        <taxon>Acanthomorphata</taxon>
        <taxon>Ovalentaria</taxon>
        <taxon>Atherinomorphae</taxon>
        <taxon>Cyprinodontiformes</taxon>
        <taxon>Goodeidae</taxon>
        <taxon>Crenichthys</taxon>
    </lineage>
</organism>
<dbReference type="EMBL" id="JAHHUM010002085">
    <property type="protein sequence ID" value="KAK5606330.1"/>
    <property type="molecule type" value="Genomic_DNA"/>
</dbReference>
<dbReference type="Proteomes" id="UP001311232">
    <property type="component" value="Unassembled WGS sequence"/>
</dbReference>
<evidence type="ECO:0000256" key="1">
    <source>
        <dbReference type="SAM" id="MobiDB-lite"/>
    </source>
</evidence>
<evidence type="ECO:0000313" key="3">
    <source>
        <dbReference type="Proteomes" id="UP001311232"/>
    </source>
</evidence>